<dbReference type="PROSITE" id="PS50109">
    <property type="entry name" value="HIS_KIN"/>
    <property type="match status" value="1"/>
</dbReference>
<dbReference type="PANTHER" id="PTHR45436:SF8">
    <property type="entry name" value="HISTIDINE KINASE"/>
    <property type="match status" value="1"/>
</dbReference>
<name>A0ABT8ZXA9_9SPHN</name>
<comment type="catalytic activity">
    <reaction evidence="1">
        <text>ATP + protein L-histidine = ADP + protein N-phospho-L-histidine.</text>
        <dbReference type="EC" id="2.7.13.3"/>
    </reaction>
</comment>
<dbReference type="RefSeq" id="WP_304560321.1">
    <property type="nucleotide sequence ID" value="NZ_JAUQSZ010000003.1"/>
</dbReference>
<accession>A0ABT8ZXA9</accession>
<keyword evidence="8 11" id="KW-1133">Transmembrane helix</keyword>
<keyword evidence="9" id="KW-0902">Two-component regulatory system</keyword>
<dbReference type="InterPro" id="IPR003594">
    <property type="entry name" value="HATPase_dom"/>
</dbReference>
<dbReference type="InterPro" id="IPR036097">
    <property type="entry name" value="HisK_dim/P_sf"/>
</dbReference>
<dbReference type="SMART" id="SM00387">
    <property type="entry name" value="HATPase_c"/>
    <property type="match status" value="1"/>
</dbReference>
<evidence type="ECO:0000256" key="10">
    <source>
        <dbReference type="ARBA" id="ARBA00023136"/>
    </source>
</evidence>
<dbReference type="Proteomes" id="UP001176468">
    <property type="component" value="Unassembled WGS sequence"/>
</dbReference>
<dbReference type="CDD" id="cd00075">
    <property type="entry name" value="HATPase"/>
    <property type="match status" value="1"/>
</dbReference>
<dbReference type="Pfam" id="PF00672">
    <property type="entry name" value="HAMP"/>
    <property type="match status" value="1"/>
</dbReference>
<sequence>MSNIWASSAYRIAFTYSAGFAIMIAGLGTMVYFAADANFRGQQDASISAESDELVHEFRSGGMPELRANIDRRERDSVADGFGYAVFGLNGRRVAGHLDTPRPDVGWQTLVFKDPEEGRDEARAQVTSLSPDRTLVVALDSEAVEQLDGTILALFAGALLLMLVFGTGGAFLLGGFLRTRLEQITGTAEAILAGDLQRRVPSRPGDNEFDRVGRSLNAMLDRIADLMENLRQVSTDVAHDLRTPLSRMRSEIDEALEGPMDPILQHLALRKALTQSDELLSLFSAILRISEIEGGAAARSFEPIDLAALAEDLCTSFLPVVEDGYRNLSWATNPNIWVLGDRELLSQAIVNLLENAQVHTPPGTRIHVEVVACGDRAGISVQDDGPGVPPEDFARITRRFVRLDESRSTDGHGLGLNLVSAIAGIHRGTLSIDSAEPGLRIVIDLPLASALSDGA</sequence>
<evidence type="ECO:0000256" key="7">
    <source>
        <dbReference type="ARBA" id="ARBA00022777"/>
    </source>
</evidence>
<evidence type="ECO:0000256" key="4">
    <source>
        <dbReference type="ARBA" id="ARBA00022553"/>
    </source>
</evidence>
<dbReference type="CDD" id="cd00082">
    <property type="entry name" value="HisKA"/>
    <property type="match status" value="1"/>
</dbReference>
<keyword evidence="15" id="KW-1185">Reference proteome</keyword>
<keyword evidence="6 11" id="KW-0812">Transmembrane</keyword>
<dbReference type="InterPro" id="IPR003661">
    <property type="entry name" value="HisK_dim/P_dom"/>
</dbReference>
<dbReference type="Pfam" id="PF00512">
    <property type="entry name" value="HisKA"/>
    <property type="match status" value="1"/>
</dbReference>
<feature type="transmembrane region" description="Helical" evidence="11">
    <location>
        <begin position="12"/>
        <end position="35"/>
    </location>
</feature>
<dbReference type="EC" id="2.7.13.3" evidence="3"/>
<proteinExistence type="predicted"/>
<comment type="caution">
    <text evidence="14">The sequence shown here is derived from an EMBL/GenBank/DDBJ whole genome shotgun (WGS) entry which is preliminary data.</text>
</comment>
<keyword evidence="7 14" id="KW-0418">Kinase</keyword>
<keyword evidence="4" id="KW-0597">Phosphoprotein</keyword>
<dbReference type="SMART" id="SM00304">
    <property type="entry name" value="HAMP"/>
    <property type="match status" value="1"/>
</dbReference>
<dbReference type="InterPro" id="IPR036890">
    <property type="entry name" value="HATPase_C_sf"/>
</dbReference>
<evidence type="ECO:0000313" key="14">
    <source>
        <dbReference type="EMBL" id="MDO7841862.1"/>
    </source>
</evidence>
<feature type="transmembrane region" description="Helical" evidence="11">
    <location>
        <begin position="151"/>
        <end position="173"/>
    </location>
</feature>
<dbReference type="Gene3D" id="6.10.340.10">
    <property type="match status" value="1"/>
</dbReference>
<dbReference type="InterPro" id="IPR004358">
    <property type="entry name" value="Sig_transdc_His_kin-like_C"/>
</dbReference>
<evidence type="ECO:0000313" key="15">
    <source>
        <dbReference type="Proteomes" id="UP001176468"/>
    </source>
</evidence>
<evidence type="ECO:0000256" key="3">
    <source>
        <dbReference type="ARBA" id="ARBA00012438"/>
    </source>
</evidence>
<dbReference type="SUPFAM" id="SSF47384">
    <property type="entry name" value="Homodimeric domain of signal transducing histidine kinase"/>
    <property type="match status" value="1"/>
</dbReference>
<dbReference type="EMBL" id="JAUQSZ010000003">
    <property type="protein sequence ID" value="MDO7841862.1"/>
    <property type="molecule type" value="Genomic_DNA"/>
</dbReference>
<evidence type="ECO:0000256" key="9">
    <source>
        <dbReference type="ARBA" id="ARBA00023012"/>
    </source>
</evidence>
<dbReference type="PANTHER" id="PTHR45436">
    <property type="entry name" value="SENSOR HISTIDINE KINASE YKOH"/>
    <property type="match status" value="1"/>
</dbReference>
<dbReference type="InterPro" id="IPR050428">
    <property type="entry name" value="TCS_sensor_his_kinase"/>
</dbReference>
<reference evidence="14" key="1">
    <citation type="submission" date="2023-07" db="EMBL/GenBank/DDBJ databases">
        <authorList>
            <person name="Kim M.K."/>
        </authorList>
    </citation>
    <scope>NUCLEOTIDE SEQUENCE</scope>
    <source>
        <strain evidence="14">CA1-15</strain>
    </source>
</reference>
<dbReference type="InterPro" id="IPR003660">
    <property type="entry name" value="HAMP_dom"/>
</dbReference>
<evidence type="ECO:0000259" key="12">
    <source>
        <dbReference type="PROSITE" id="PS50109"/>
    </source>
</evidence>
<evidence type="ECO:0000256" key="11">
    <source>
        <dbReference type="SAM" id="Phobius"/>
    </source>
</evidence>
<dbReference type="PROSITE" id="PS50885">
    <property type="entry name" value="HAMP"/>
    <property type="match status" value="1"/>
</dbReference>
<organism evidence="14 15">
    <name type="scientific">Sphingomonas immobilis</name>
    <dbReference type="NCBI Taxonomy" id="3063997"/>
    <lineage>
        <taxon>Bacteria</taxon>
        <taxon>Pseudomonadati</taxon>
        <taxon>Pseudomonadota</taxon>
        <taxon>Alphaproteobacteria</taxon>
        <taxon>Sphingomonadales</taxon>
        <taxon>Sphingomonadaceae</taxon>
        <taxon>Sphingomonas</taxon>
    </lineage>
</organism>
<evidence type="ECO:0000259" key="13">
    <source>
        <dbReference type="PROSITE" id="PS50885"/>
    </source>
</evidence>
<keyword evidence="10 11" id="KW-0472">Membrane</keyword>
<evidence type="ECO:0000256" key="8">
    <source>
        <dbReference type="ARBA" id="ARBA00022989"/>
    </source>
</evidence>
<dbReference type="SUPFAM" id="SSF55874">
    <property type="entry name" value="ATPase domain of HSP90 chaperone/DNA topoisomerase II/histidine kinase"/>
    <property type="match status" value="1"/>
</dbReference>
<feature type="domain" description="Histidine kinase" evidence="12">
    <location>
        <begin position="236"/>
        <end position="449"/>
    </location>
</feature>
<evidence type="ECO:0000256" key="2">
    <source>
        <dbReference type="ARBA" id="ARBA00004370"/>
    </source>
</evidence>
<evidence type="ECO:0000256" key="1">
    <source>
        <dbReference type="ARBA" id="ARBA00000085"/>
    </source>
</evidence>
<comment type="subcellular location">
    <subcellularLocation>
        <location evidence="2">Membrane</location>
    </subcellularLocation>
</comment>
<evidence type="ECO:0000256" key="6">
    <source>
        <dbReference type="ARBA" id="ARBA00022692"/>
    </source>
</evidence>
<dbReference type="CDD" id="cd06225">
    <property type="entry name" value="HAMP"/>
    <property type="match status" value="1"/>
</dbReference>
<dbReference type="SUPFAM" id="SSF158472">
    <property type="entry name" value="HAMP domain-like"/>
    <property type="match status" value="1"/>
</dbReference>
<dbReference type="Gene3D" id="1.10.287.130">
    <property type="match status" value="1"/>
</dbReference>
<evidence type="ECO:0000256" key="5">
    <source>
        <dbReference type="ARBA" id="ARBA00022679"/>
    </source>
</evidence>
<dbReference type="Gene3D" id="3.30.565.10">
    <property type="entry name" value="Histidine kinase-like ATPase, C-terminal domain"/>
    <property type="match status" value="1"/>
</dbReference>
<dbReference type="PRINTS" id="PR00344">
    <property type="entry name" value="BCTRLSENSOR"/>
</dbReference>
<dbReference type="Pfam" id="PF02518">
    <property type="entry name" value="HATPase_c"/>
    <property type="match status" value="1"/>
</dbReference>
<protein>
    <recommendedName>
        <fullName evidence="3">histidine kinase</fullName>
        <ecNumber evidence="3">2.7.13.3</ecNumber>
    </recommendedName>
</protein>
<keyword evidence="5" id="KW-0808">Transferase</keyword>
<feature type="domain" description="HAMP" evidence="13">
    <location>
        <begin position="175"/>
        <end position="228"/>
    </location>
</feature>
<dbReference type="InterPro" id="IPR005467">
    <property type="entry name" value="His_kinase_dom"/>
</dbReference>
<dbReference type="SMART" id="SM00388">
    <property type="entry name" value="HisKA"/>
    <property type="match status" value="1"/>
</dbReference>
<gene>
    <name evidence="14" type="ORF">Q5H94_05960</name>
</gene>
<dbReference type="GO" id="GO:0016301">
    <property type="term" value="F:kinase activity"/>
    <property type="evidence" value="ECO:0007669"/>
    <property type="project" value="UniProtKB-KW"/>
</dbReference>